<sequence length="121" mass="14230">MEEVQMFIDIKANEGIFKTGSCIGNTAGLESYHSLRADFKFNLQHAREVYFGKFEQNRLPEVINLMGDHLPWEDMVGNNYIAFDCKDSDENNSYSFTLFFSYEAMDQYNRIKKIVDEQTWK</sequence>
<protein>
    <submittedName>
        <fullName evidence="1">Uncharacterized protein</fullName>
    </submittedName>
</protein>
<dbReference type="EMBL" id="CR522870">
    <property type="protein sequence ID" value="CAG37037.1"/>
    <property type="molecule type" value="Genomic_DNA"/>
</dbReference>
<evidence type="ECO:0000313" key="1">
    <source>
        <dbReference type="EMBL" id="CAG37037.1"/>
    </source>
</evidence>
<evidence type="ECO:0000313" key="2">
    <source>
        <dbReference type="Proteomes" id="UP000000602"/>
    </source>
</evidence>
<keyword evidence="2" id="KW-1185">Reference proteome</keyword>
<dbReference type="KEGG" id="dps:DP2308"/>
<dbReference type="Proteomes" id="UP000000602">
    <property type="component" value="Chromosome"/>
</dbReference>
<dbReference type="AlphaFoldDB" id="Q6AKT8"/>
<organism evidence="1 2">
    <name type="scientific">Desulfotalea psychrophila (strain LSv54 / DSM 12343)</name>
    <dbReference type="NCBI Taxonomy" id="177439"/>
    <lineage>
        <taxon>Bacteria</taxon>
        <taxon>Pseudomonadati</taxon>
        <taxon>Thermodesulfobacteriota</taxon>
        <taxon>Desulfobulbia</taxon>
        <taxon>Desulfobulbales</taxon>
        <taxon>Desulfocapsaceae</taxon>
        <taxon>Desulfotalea</taxon>
    </lineage>
</organism>
<dbReference type="HOGENOM" id="CLU_2034312_0_0_7"/>
<gene>
    <name evidence="1" type="ordered locus">DP2308</name>
</gene>
<accession>Q6AKT8</accession>
<name>Q6AKT8_DESPS</name>
<reference evidence="2" key="1">
    <citation type="journal article" date="2004" name="Environ. Microbiol.">
        <title>The genome of Desulfotalea psychrophila, a sulfate-reducing bacterium from permanently cold Arctic sediments.</title>
        <authorList>
            <person name="Rabus R."/>
            <person name="Ruepp A."/>
            <person name="Frickey T."/>
            <person name="Rattei T."/>
            <person name="Fartmann B."/>
            <person name="Stark M."/>
            <person name="Bauer M."/>
            <person name="Zibat A."/>
            <person name="Lombardot T."/>
            <person name="Becker I."/>
            <person name="Amann J."/>
            <person name="Gellner K."/>
            <person name="Teeling H."/>
            <person name="Leuschner W.D."/>
            <person name="Gloeckner F.-O."/>
            <person name="Lupas A.N."/>
            <person name="Amann R."/>
            <person name="Klenk H.-P."/>
        </authorList>
    </citation>
    <scope>NUCLEOTIDE SEQUENCE [LARGE SCALE GENOMIC DNA]</scope>
    <source>
        <strain evidence="2">DSM 12343 / LSv54</strain>
    </source>
</reference>
<proteinExistence type="predicted"/>